<comment type="caution">
    <text evidence="2">The sequence shown here is derived from an EMBL/GenBank/DDBJ whole genome shotgun (WGS) entry which is preliminary data.</text>
</comment>
<evidence type="ECO:0000313" key="2">
    <source>
        <dbReference type="EMBL" id="KOS48781.1"/>
    </source>
</evidence>
<accession>A0A0M8PIC6</accession>
<sequence length="142" mass="15962">MYKTIEFTWVHNVQCTCTLVVRSCPTLSSSPPPSIALHFTSLFSPCHSTLMQFFFYLNSLPPNFTLSFPFFIPCLISGILYWRLLASQIAIAFGTLHHISTNLDYKGCNSLVIPPSKVSQLQVTLPICLSQYYTHFSSNAVC</sequence>
<dbReference type="EMBL" id="LHQQ01000002">
    <property type="protein sequence ID" value="KOS48781.1"/>
    <property type="molecule type" value="Genomic_DNA"/>
</dbReference>
<protein>
    <submittedName>
        <fullName evidence="2">Uncharacterized protein</fullName>
    </submittedName>
</protein>
<feature type="transmembrane region" description="Helical" evidence="1">
    <location>
        <begin position="35"/>
        <end position="57"/>
    </location>
</feature>
<evidence type="ECO:0000313" key="3">
    <source>
        <dbReference type="Proteomes" id="UP000037696"/>
    </source>
</evidence>
<dbReference type="Proteomes" id="UP000037696">
    <property type="component" value="Unassembled WGS sequence"/>
</dbReference>
<name>A0A0M8PIC6_9EURO</name>
<organism evidence="2 3">
    <name type="scientific">Penicillium nordicum</name>
    <dbReference type="NCBI Taxonomy" id="229535"/>
    <lineage>
        <taxon>Eukaryota</taxon>
        <taxon>Fungi</taxon>
        <taxon>Dikarya</taxon>
        <taxon>Ascomycota</taxon>
        <taxon>Pezizomycotina</taxon>
        <taxon>Eurotiomycetes</taxon>
        <taxon>Eurotiomycetidae</taxon>
        <taxon>Eurotiales</taxon>
        <taxon>Aspergillaceae</taxon>
        <taxon>Penicillium</taxon>
    </lineage>
</organism>
<feature type="transmembrane region" description="Helical" evidence="1">
    <location>
        <begin position="64"/>
        <end position="82"/>
    </location>
</feature>
<keyword evidence="1" id="KW-0812">Transmembrane</keyword>
<reference evidence="2 3" key="1">
    <citation type="submission" date="2015-08" db="EMBL/GenBank/DDBJ databases">
        <title>Genome sequencing of Penicillium nordicum.</title>
        <authorList>
            <person name="Nguyen H.D."/>
            <person name="Seifert K.A."/>
        </authorList>
    </citation>
    <scope>NUCLEOTIDE SEQUENCE [LARGE SCALE GENOMIC DNA]</scope>
    <source>
        <strain evidence="2 3">DAOMC 185683</strain>
    </source>
</reference>
<evidence type="ECO:0000256" key="1">
    <source>
        <dbReference type="SAM" id="Phobius"/>
    </source>
</evidence>
<gene>
    <name evidence="2" type="ORF">ACN38_g249</name>
</gene>
<keyword evidence="1" id="KW-0472">Membrane</keyword>
<keyword evidence="3" id="KW-1185">Reference proteome</keyword>
<keyword evidence="1" id="KW-1133">Transmembrane helix</keyword>
<proteinExistence type="predicted"/>
<dbReference type="AlphaFoldDB" id="A0A0M8PIC6"/>